<dbReference type="InterPro" id="IPR000182">
    <property type="entry name" value="GNAT_dom"/>
</dbReference>
<dbReference type="PATRIC" id="fig|358396.7.peg.398"/>
<gene>
    <name evidence="4" type="ORF">C445_01971</name>
</gene>
<evidence type="ECO:0000313" key="5">
    <source>
        <dbReference type="Proteomes" id="UP000011555"/>
    </source>
</evidence>
<comment type="caution">
    <text evidence="4">The sequence shown here is derived from an EMBL/GenBank/DDBJ whole genome shotgun (WGS) entry which is preliminary data.</text>
</comment>
<dbReference type="PANTHER" id="PTHR43877">
    <property type="entry name" value="AMINOALKYLPHOSPHONATE N-ACETYLTRANSFERASE-RELATED-RELATED"/>
    <property type="match status" value="1"/>
</dbReference>
<sequence length="191" mass="21491">MTAAVIRFYVTRAVRQATTDDAWTVHETARESWHAAYDDVLGSERVDEIVDEWYALGDLESSIEDANDRPDAQFLVAVPSDERREPANDGGIGGEDCLGFAHVVPWPEDEAVGYLVRLYVTPDRWGEGIGTALLERLESEVREEFDRLRLAVLADNEVGVSFYESAGFHRVETRETDLADGLEEHVYEKSL</sequence>
<name>M0LXZ8_NATLA</name>
<dbReference type="PROSITE" id="PS51186">
    <property type="entry name" value="GNAT"/>
    <property type="match status" value="1"/>
</dbReference>
<dbReference type="InterPro" id="IPR016181">
    <property type="entry name" value="Acyl_CoA_acyltransferase"/>
</dbReference>
<dbReference type="Proteomes" id="UP000011555">
    <property type="component" value="Unassembled WGS sequence"/>
</dbReference>
<dbReference type="STRING" id="358396.CHINAEXTREME_07590"/>
<keyword evidence="2" id="KW-0012">Acyltransferase</keyword>
<evidence type="ECO:0000256" key="1">
    <source>
        <dbReference type="ARBA" id="ARBA00022679"/>
    </source>
</evidence>
<evidence type="ECO:0000259" key="3">
    <source>
        <dbReference type="PROSITE" id="PS51186"/>
    </source>
</evidence>
<dbReference type="EMBL" id="AOLZ01000013">
    <property type="protein sequence ID" value="EMA36970.1"/>
    <property type="molecule type" value="Genomic_DNA"/>
</dbReference>
<dbReference type="Pfam" id="PF00583">
    <property type="entry name" value="Acetyltransf_1"/>
    <property type="match status" value="1"/>
</dbReference>
<evidence type="ECO:0000256" key="2">
    <source>
        <dbReference type="ARBA" id="ARBA00023315"/>
    </source>
</evidence>
<evidence type="ECO:0000313" key="4">
    <source>
        <dbReference type="EMBL" id="EMA36970.1"/>
    </source>
</evidence>
<dbReference type="Gene3D" id="3.40.630.30">
    <property type="match status" value="1"/>
</dbReference>
<accession>M0LXZ8</accession>
<proteinExistence type="predicted"/>
<keyword evidence="1 4" id="KW-0808">Transferase</keyword>
<dbReference type="PANTHER" id="PTHR43877:SF2">
    <property type="entry name" value="AMINOALKYLPHOSPHONATE N-ACETYLTRANSFERASE-RELATED"/>
    <property type="match status" value="1"/>
</dbReference>
<dbReference type="SUPFAM" id="SSF55729">
    <property type="entry name" value="Acyl-CoA N-acyltransferases (Nat)"/>
    <property type="match status" value="1"/>
</dbReference>
<dbReference type="CDD" id="cd04301">
    <property type="entry name" value="NAT_SF"/>
    <property type="match status" value="1"/>
</dbReference>
<dbReference type="eggNOG" id="arCOG00844">
    <property type="taxonomic scope" value="Archaea"/>
</dbReference>
<reference evidence="4 5" key="1">
    <citation type="journal article" date="2014" name="PLoS Genet.">
        <title>Phylogenetically driven sequencing of extremely halophilic archaea reveals strategies for static and dynamic osmo-response.</title>
        <authorList>
            <person name="Becker E.A."/>
            <person name="Seitzer P.M."/>
            <person name="Tritt A."/>
            <person name="Larsen D."/>
            <person name="Krusor M."/>
            <person name="Yao A.I."/>
            <person name="Wu D."/>
            <person name="Madern D."/>
            <person name="Eisen J.A."/>
            <person name="Darling A.E."/>
            <person name="Facciotti M.T."/>
        </authorList>
    </citation>
    <scope>NUCLEOTIDE SEQUENCE [LARGE SCALE GENOMIC DNA]</scope>
    <source>
        <strain evidence="4 5">AJ5</strain>
    </source>
</reference>
<dbReference type="InterPro" id="IPR050832">
    <property type="entry name" value="Bact_Acetyltransf"/>
</dbReference>
<protein>
    <submittedName>
        <fullName evidence="4">N-acetyltransferase GCN5</fullName>
    </submittedName>
</protein>
<dbReference type="AlphaFoldDB" id="M0LXZ8"/>
<dbReference type="GO" id="GO:0016747">
    <property type="term" value="F:acyltransferase activity, transferring groups other than amino-acyl groups"/>
    <property type="evidence" value="ECO:0007669"/>
    <property type="project" value="InterPro"/>
</dbReference>
<dbReference type="InParanoid" id="M0LXZ8"/>
<keyword evidence="5" id="KW-1185">Reference proteome</keyword>
<feature type="domain" description="N-acetyltransferase" evidence="3">
    <location>
        <begin position="47"/>
        <end position="191"/>
    </location>
</feature>
<organism evidence="4 5">
    <name type="scientific">Natronobacterium lacisalsi AJ5</name>
    <dbReference type="NCBI Taxonomy" id="358396"/>
    <lineage>
        <taxon>Archaea</taxon>
        <taxon>Methanobacteriati</taxon>
        <taxon>Methanobacteriota</taxon>
        <taxon>Stenosarchaea group</taxon>
        <taxon>Halobacteria</taxon>
        <taxon>Halobacteriales</taxon>
        <taxon>Natrialbaceae</taxon>
        <taxon>Natronobacterium</taxon>
    </lineage>
</organism>